<feature type="transmembrane region" description="Helical" evidence="1">
    <location>
        <begin position="236"/>
        <end position="256"/>
    </location>
</feature>
<name>A0ABT0Q1Q2_9RHOB</name>
<proteinExistence type="predicted"/>
<feature type="transmembrane region" description="Helical" evidence="1">
    <location>
        <begin position="70"/>
        <end position="89"/>
    </location>
</feature>
<evidence type="ECO:0008006" key="4">
    <source>
        <dbReference type="Google" id="ProtNLM"/>
    </source>
</evidence>
<sequence>MSFITSFLENGPKRIFQPKRAHADGDAILNRLAFLVGCVAIGLPLILLLGSLVLDSCFRDSISHFYYDQLLGPVFVGLLYFIGGFLIAYTGETFVEDTLSTVAGFGAFIVATVPTFHSGCELQKEFLSRVFVEYKVGPPIEAVQAQGQEFFKLFSAASNWHLIAAGILFVFLALYCLFVLKRVIPARHEQNGVLIESKRKRNRLYSYCGLTILACVALLVLKDKVGSDFLNWWNRLNLTFFVEAIALWAFGIAWFAKGRVFSTLNDG</sequence>
<gene>
    <name evidence="2" type="ORF">M3P21_09740</name>
</gene>
<feature type="transmembrane region" description="Helical" evidence="1">
    <location>
        <begin position="32"/>
        <end position="58"/>
    </location>
</feature>
<evidence type="ECO:0000256" key="1">
    <source>
        <dbReference type="SAM" id="Phobius"/>
    </source>
</evidence>
<accession>A0ABT0Q1Q2</accession>
<feature type="transmembrane region" description="Helical" evidence="1">
    <location>
        <begin position="160"/>
        <end position="180"/>
    </location>
</feature>
<keyword evidence="1" id="KW-1133">Transmembrane helix</keyword>
<keyword evidence="1" id="KW-0472">Membrane</keyword>
<keyword evidence="1" id="KW-0812">Transmembrane</keyword>
<evidence type="ECO:0000313" key="2">
    <source>
        <dbReference type="EMBL" id="MCL6283809.1"/>
    </source>
</evidence>
<dbReference type="RefSeq" id="WP_249709657.1">
    <property type="nucleotide sequence ID" value="NZ_JAMFMB010000010.1"/>
</dbReference>
<evidence type="ECO:0000313" key="3">
    <source>
        <dbReference type="Proteomes" id="UP001203880"/>
    </source>
</evidence>
<comment type="caution">
    <text evidence="2">The sequence shown here is derived from an EMBL/GenBank/DDBJ whole genome shotgun (WGS) entry which is preliminary data.</text>
</comment>
<feature type="transmembrane region" description="Helical" evidence="1">
    <location>
        <begin position="204"/>
        <end position="221"/>
    </location>
</feature>
<reference evidence="2" key="1">
    <citation type="submission" date="2022-05" db="EMBL/GenBank/DDBJ databases">
        <authorList>
            <person name="Park J.-S."/>
        </authorList>
    </citation>
    <scope>NUCLEOTIDE SEQUENCE</scope>
    <source>
        <strain evidence="2">2012CJ41-6</strain>
    </source>
</reference>
<dbReference type="Proteomes" id="UP001203880">
    <property type="component" value="Unassembled WGS sequence"/>
</dbReference>
<organism evidence="2 3">
    <name type="scientific">Ruegeria spongiae</name>
    <dbReference type="NCBI Taxonomy" id="2942209"/>
    <lineage>
        <taxon>Bacteria</taxon>
        <taxon>Pseudomonadati</taxon>
        <taxon>Pseudomonadota</taxon>
        <taxon>Alphaproteobacteria</taxon>
        <taxon>Rhodobacterales</taxon>
        <taxon>Roseobacteraceae</taxon>
        <taxon>Ruegeria</taxon>
    </lineage>
</organism>
<dbReference type="EMBL" id="JAMFMB010000010">
    <property type="protein sequence ID" value="MCL6283809.1"/>
    <property type="molecule type" value="Genomic_DNA"/>
</dbReference>
<protein>
    <recommendedName>
        <fullName evidence="4">DUF998 domain-containing protein</fullName>
    </recommendedName>
</protein>
<keyword evidence="3" id="KW-1185">Reference proteome</keyword>